<dbReference type="SMART" id="SM00418">
    <property type="entry name" value="HTH_ARSR"/>
    <property type="match status" value="1"/>
</dbReference>
<dbReference type="PANTHER" id="PTHR33154">
    <property type="entry name" value="TRANSCRIPTIONAL REGULATOR, ARSR FAMILY"/>
    <property type="match status" value="1"/>
</dbReference>
<dbReference type="InterPro" id="IPR001845">
    <property type="entry name" value="HTH_ArsR_DNA-bd_dom"/>
</dbReference>
<keyword evidence="2 5" id="KW-0238">DNA-binding</keyword>
<dbReference type="Pfam" id="PF01022">
    <property type="entry name" value="HTH_5"/>
    <property type="match status" value="1"/>
</dbReference>
<organism evidence="5 6">
    <name type="scientific">Kribbella orskensis</name>
    <dbReference type="NCBI Taxonomy" id="2512216"/>
    <lineage>
        <taxon>Bacteria</taxon>
        <taxon>Bacillati</taxon>
        <taxon>Actinomycetota</taxon>
        <taxon>Actinomycetes</taxon>
        <taxon>Propionibacteriales</taxon>
        <taxon>Kribbellaceae</taxon>
        <taxon>Kribbella</taxon>
    </lineage>
</organism>
<dbReference type="SUPFAM" id="SSF46785">
    <property type="entry name" value="Winged helix' DNA-binding domain"/>
    <property type="match status" value="1"/>
</dbReference>
<sequence>MRLIRGVDRGLTSAEFRGEVTLDASVCYDFVVSLRALFNPRTFTRSRRWAADQLPRLSDDLVSKGRFLFQGLDTALGYGAARVITELSPGAGPADLIAAIAATRPDELAMFLLDTGDTRPDRREAFRQALSTGSASTVKDAVAGLTGGWASRCRKVLLEPDVVQADLVTLLDGYLAAVFNEHLGETTGLVERAGDAARSTLDALPAAAAIEHLTGGYSLGPDIEVRTVTLAPSVFMYPFMSTRLDEASGAAFIIFGVHSDMFDSYDPVPMRAELVTALKVMADPNRLTLLRLLADRPRYTTELVSLLKLGQPTVHHHLHQLRTAGLVRQQRDRNGMKYSMRADVASDILRSLEQWLLRPGGGSEPTDDEHPTPP</sequence>
<dbReference type="Gene3D" id="1.10.10.10">
    <property type="entry name" value="Winged helix-like DNA-binding domain superfamily/Winged helix DNA-binding domain"/>
    <property type="match status" value="1"/>
</dbReference>
<keyword evidence="1" id="KW-0805">Transcription regulation</keyword>
<protein>
    <submittedName>
        <fullName evidence="5">DNA-binding transcriptional ArsR family regulator</fullName>
    </submittedName>
</protein>
<evidence type="ECO:0000313" key="5">
    <source>
        <dbReference type="EMBL" id="TCO24010.1"/>
    </source>
</evidence>
<evidence type="ECO:0000259" key="4">
    <source>
        <dbReference type="PROSITE" id="PS50987"/>
    </source>
</evidence>
<dbReference type="PROSITE" id="PS50987">
    <property type="entry name" value="HTH_ARSR_2"/>
    <property type="match status" value="1"/>
</dbReference>
<evidence type="ECO:0000256" key="3">
    <source>
        <dbReference type="ARBA" id="ARBA00023163"/>
    </source>
</evidence>
<gene>
    <name evidence="5" type="ORF">EV644_10540</name>
</gene>
<reference evidence="5 6" key="1">
    <citation type="journal article" date="2015" name="Stand. Genomic Sci.">
        <title>Genomic Encyclopedia of Bacterial and Archaeal Type Strains, Phase III: the genomes of soil and plant-associated and newly described type strains.</title>
        <authorList>
            <person name="Whitman W.B."/>
            <person name="Woyke T."/>
            <person name="Klenk H.P."/>
            <person name="Zhou Y."/>
            <person name="Lilburn T.G."/>
            <person name="Beck B.J."/>
            <person name="De Vos P."/>
            <person name="Vandamme P."/>
            <person name="Eisen J.A."/>
            <person name="Garrity G."/>
            <person name="Hugenholtz P."/>
            <person name="Kyrpides N.C."/>
        </authorList>
    </citation>
    <scope>NUCLEOTIDE SEQUENCE [LARGE SCALE GENOMIC DNA]</scope>
    <source>
        <strain evidence="5 6">VKM Ac-2538</strain>
    </source>
</reference>
<comment type="caution">
    <text evidence="5">The sequence shown here is derived from an EMBL/GenBank/DDBJ whole genome shotgun (WGS) entry which is preliminary data.</text>
</comment>
<dbReference type="RefSeq" id="WP_132188988.1">
    <property type="nucleotide sequence ID" value="NZ_SLWM01000005.1"/>
</dbReference>
<dbReference type="PANTHER" id="PTHR33154:SF35">
    <property type="entry name" value="TRANSCRIPTIONAL REGULATOR, ARSR FAMILY"/>
    <property type="match status" value="1"/>
</dbReference>
<dbReference type="Proteomes" id="UP000295818">
    <property type="component" value="Unassembled WGS sequence"/>
</dbReference>
<dbReference type="PRINTS" id="PR00778">
    <property type="entry name" value="HTHARSR"/>
</dbReference>
<dbReference type="CDD" id="cd00090">
    <property type="entry name" value="HTH_ARSR"/>
    <property type="match status" value="1"/>
</dbReference>
<proteinExistence type="predicted"/>
<dbReference type="InterPro" id="IPR051081">
    <property type="entry name" value="HTH_MetalResp_TranReg"/>
</dbReference>
<dbReference type="InterPro" id="IPR011991">
    <property type="entry name" value="ArsR-like_HTH"/>
</dbReference>
<dbReference type="GO" id="GO:0003677">
    <property type="term" value="F:DNA binding"/>
    <property type="evidence" value="ECO:0007669"/>
    <property type="project" value="UniProtKB-KW"/>
</dbReference>
<evidence type="ECO:0000256" key="1">
    <source>
        <dbReference type="ARBA" id="ARBA00023015"/>
    </source>
</evidence>
<dbReference type="InterPro" id="IPR036390">
    <property type="entry name" value="WH_DNA-bd_sf"/>
</dbReference>
<evidence type="ECO:0000256" key="2">
    <source>
        <dbReference type="ARBA" id="ARBA00023125"/>
    </source>
</evidence>
<keyword evidence="3" id="KW-0804">Transcription</keyword>
<keyword evidence="6" id="KW-1185">Reference proteome</keyword>
<evidence type="ECO:0000313" key="6">
    <source>
        <dbReference type="Proteomes" id="UP000295818"/>
    </source>
</evidence>
<dbReference type="NCBIfam" id="NF033788">
    <property type="entry name" value="HTH_metalloreg"/>
    <property type="match status" value="1"/>
</dbReference>
<feature type="domain" description="HTH arsR-type" evidence="4">
    <location>
        <begin position="266"/>
        <end position="360"/>
    </location>
</feature>
<dbReference type="EMBL" id="SLWM01000005">
    <property type="protein sequence ID" value="TCO24010.1"/>
    <property type="molecule type" value="Genomic_DNA"/>
</dbReference>
<name>A0ABY2BLE3_9ACTN</name>
<dbReference type="InterPro" id="IPR036388">
    <property type="entry name" value="WH-like_DNA-bd_sf"/>
</dbReference>
<accession>A0ABY2BLE3</accession>